<name>A0A4R3MJG1_9HYPH</name>
<proteinExistence type="predicted"/>
<dbReference type="OrthoDB" id="369216at2"/>
<dbReference type="Proteomes" id="UP000295678">
    <property type="component" value="Unassembled WGS sequence"/>
</dbReference>
<reference evidence="2 3" key="1">
    <citation type="submission" date="2019-03" db="EMBL/GenBank/DDBJ databases">
        <title>Genomic Encyclopedia of Type Strains, Phase IV (KMG-IV): sequencing the most valuable type-strain genomes for metagenomic binning, comparative biology and taxonomic classification.</title>
        <authorList>
            <person name="Goeker M."/>
        </authorList>
    </citation>
    <scope>NUCLEOTIDE SEQUENCE [LARGE SCALE GENOMIC DNA]</scope>
    <source>
        <strain evidence="2 3">DSM 19345</strain>
    </source>
</reference>
<organism evidence="2 3">
    <name type="scientific">Tepidamorphus gemmatus</name>
    <dbReference type="NCBI Taxonomy" id="747076"/>
    <lineage>
        <taxon>Bacteria</taxon>
        <taxon>Pseudomonadati</taxon>
        <taxon>Pseudomonadota</taxon>
        <taxon>Alphaproteobacteria</taxon>
        <taxon>Hyphomicrobiales</taxon>
        <taxon>Tepidamorphaceae</taxon>
        <taxon>Tepidamorphus</taxon>
    </lineage>
</organism>
<keyword evidence="3" id="KW-1185">Reference proteome</keyword>
<dbReference type="EMBL" id="SMAK01000003">
    <property type="protein sequence ID" value="TCT11885.1"/>
    <property type="molecule type" value="Genomic_DNA"/>
</dbReference>
<evidence type="ECO:0000313" key="3">
    <source>
        <dbReference type="Proteomes" id="UP000295678"/>
    </source>
</evidence>
<comment type="caution">
    <text evidence="2">The sequence shown here is derived from an EMBL/GenBank/DDBJ whole genome shotgun (WGS) entry which is preliminary data.</text>
</comment>
<dbReference type="InterPro" id="IPR014982">
    <property type="entry name" value="GSCFA"/>
</dbReference>
<accession>A0A4R3MJG1</accession>
<sequence length="369" mass="40131">MATPYSDQPPHAFWRSAMAGVPADDVDPVVRAAFRIPADAPVMTAGSCFAQHIGRNLEARGLNHLVTETAHPLMPPDMARAAGYGVFSARYANIYTARQFLQLLQRAYGRFEPVEDVWSTETGRFVDPFRPRIEPQGFRSAAACRADTVRHLGCVRAAVEQMSVLVFTLGLTEAWRSRADGATYPLCPGVAGGSFDPARYEFVNFGVDEVADDLTTAIGLIRDVNPSAKVILTVSPVPLAATAVDRHVLVSTTLSKAVLRVAAEQVASRLSDVAYFPSYEIITGPHARGSYFGADLRSVTEAGVEHVMRLFFRHYMGLEPRTEVARSPVPADARSDAHTEEMAELVEVDCDEVVLEALAPENGDSEPAR</sequence>
<dbReference type="Pfam" id="PF08885">
    <property type="entry name" value="GSCFA"/>
    <property type="match status" value="1"/>
</dbReference>
<dbReference type="AlphaFoldDB" id="A0A4R3MJG1"/>
<evidence type="ECO:0000313" key="2">
    <source>
        <dbReference type="EMBL" id="TCT11885.1"/>
    </source>
</evidence>
<dbReference type="RefSeq" id="WP_132805782.1">
    <property type="nucleotide sequence ID" value="NZ_SMAK01000003.1"/>
</dbReference>
<gene>
    <name evidence="2" type="ORF">EDC22_103198</name>
</gene>
<feature type="domain" description="GSCFA" evidence="1">
    <location>
        <begin position="42"/>
        <end position="311"/>
    </location>
</feature>
<evidence type="ECO:0000259" key="1">
    <source>
        <dbReference type="Pfam" id="PF08885"/>
    </source>
</evidence>
<protein>
    <submittedName>
        <fullName evidence="2">GSCFA family protein</fullName>
    </submittedName>
</protein>